<proteinExistence type="inferred from homology"/>
<keyword evidence="4" id="KW-1185">Reference proteome</keyword>
<evidence type="ECO:0000313" key="3">
    <source>
        <dbReference type="EMBL" id="GGL51901.1"/>
    </source>
</evidence>
<comment type="caution">
    <text evidence="3">The sequence shown here is derived from an EMBL/GenBank/DDBJ whole genome shotgun (WGS) entry which is preliminary data.</text>
</comment>
<dbReference type="InterPro" id="IPR006829">
    <property type="entry name" value="LXG_dom"/>
</dbReference>
<evidence type="ECO:0000256" key="1">
    <source>
        <dbReference type="ARBA" id="ARBA00034117"/>
    </source>
</evidence>
<accession>A0A917W1R1</accession>
<sequence length="492" mass="53219">MPKVQIAEPRRIESQLAPQEAAAADALRKIQTEIKEFNALQSFEGAAADSIRAYFSEVHLTLIKSLIQAGERLQQVYKKMLQQFDRQVDSDSNAVIRSEHLDDVRRQLRQLKSHFDGIENQLAADVRAVSDVSFFNVPSAMAFSSDVELQDRETGQLKDQFMSFVSADFTGDLVPLLTAIERAMTKIKKDYSPHLGTESFYVGGTFAQTAIGKELIQRTKAVETAYAGDVPKTGQNGNLVLVKNGAKYTITLSALTAKTLPAGLAAMKGLKIVRRGNYIYITGDKKWMELYLGRWGKLPQNYTFNMKLTNGDPIRIGGEKGPSIAGYGLINESSDVKNYLLSESGTMGKLKAFNGAVKSSLNSNWDFVKKGSWTKLGSMGKFGKAAGIAGVGLTVYSDIEAHKNEKMGGEKVANITEDIGVDLGVSAAATGVGAIIGSFFFPPLGTVVGAVAGAEASTLLNYKFKAFGNKSIVDSAKSIVHNAGNQVASWVR</sequence>
<evidence type="ECO:0000313" key="4">
    <source>
        <dbReference type="Proteomes" id="UP000654670"/>
    </source>
</evidence>
<dbReference type="RefSeq" id="WP_188802477.1">
    <property type="nucleotide sequence ID" value="NZ_BMOK01000005.1"/>
</dbReference>
<dbReference type="PROSITE" id="PS51756">
    <property type="entry name" value="LXG"/>
    <property type="match status" value="1"/>
</dbReference>
<dbReference type="Pfam" id="PF04740">
    <property type="entry name" value="LXG"/>
    <property type="match status" value="1"/>
</dbReference>
<dbReference type="Proteomes" id="UP000654670">
    <property type="component" value="Unassembled WGS sequence"/>
</dbReference>
<evidence type="ECO:0000259" key="2">
    <source>
        <dbReference type="PROSITE" id="PS51756"/>
    </source>
</evidence>
<feature type="domain" description="LXG" evidence="2">
    <location>
        <begin position="1"/>
        <end position="232"/>
    </location>
</feature>
<protein>
    <recommendedName>
        <fullName evidence="2">LXG domain-containing protein</fullName>
    </recommendedName>
</protein>
<organism evidence="3 4">
    <name type="scientific">Sporolactobacillus putidus</name>
    <dbReference type="NCBI Taxonomy" id="492735"/>
    <lineage>
        <taxon>Bacteria</taxon>
        <taxon>Bacillati</taxon>
        <taxon>Bacillota</taxon>
        <taxon>Bacilli</taxon>
        <taxon>Bacillales</taxon>
        <taxon>Sporolactobacillaceae</taxon>
        <taxon>Sporolactobacillus</taxon>
    </lineage>
</organism>
<reference evidence="3" key="1">
    <citation type="journal article" date="2014" name="Int. J. Syst. Evol. Microbiol.">
        <title>Complete genome sequence of Corynebacterium casei LMG S-19264T (=DSM 44701T), isolated from a smear-ripened cheese.</title>
        <authorList>
            <consortium name="US DOE Joint Genome Institute (JGI-PGF)"/>
            <person name="Walter F."/>
            <person name="Albersmeier A."/>
            <person name="Kalinowski J."/>
            <person name="Ruckert C."/>
        </authorList>
    </citation>
    <scope>NUCLEOTIDE SEQUENCE</scope>
    <source>
        <strain evidence="3">JCM 15325</strain>
    </source>
</reference>
<comment type="similarity">
    <text evidence="1">In the N-terminal section; belongs to the LXG family.</text>
</comment>
<reference evidence="3" key="2">
    <citation type="submission" date="2020-09" db="EMBL/GenBank/DDBJ databases">
        <authorList>
            <person name="Sun Q."/>
            <person name="Ohkuma M."/>
        </authorList>
    </citation>
    <scope>NUCLEOTIDE SEQUENCE</scope>
    <source>
        <strain evidence="3">JCM 15325</strain>
    </source>
</reference>
<name>A0A917W1R1_9BACL</name>
<dbReference type="EMBL" id="BMOK01000005">
    <property type="protein sequence ID" value="GGL51901.1"/>
    <property type="molecule type" value="Genomic_DNA"/>
</dbReference>
<gene>
    <name evidence="3" type="ORF">GCM10007968_15060</name>
</gene>
<dbReference type="AlphaFoldDB" id="A0A917W1R1"/>